<accession>A0A7W3XUL9</accession>
<dbReference type="EMBL" id="JACJIP010000073">
    <property type="protein sequence ID" value="MBA9088803.1"/>
    <property type="molecule type" value="Genomic_DNA"/>
</dbReference>
<protein>
    <submittedName>
        <fullName evidence="2">Uncharacterized protein</fullName>
    </submittedName>
</protein>
<organism evidence="2 3">
    <name type="scientific">Fontibacillus solani</name>
    <dbReference type="NCBI Taxonomy" id="1572857"/>
    <lineage>
        <taxon>Bacteria</taxon>
        <taxon>Bacillati</taxon>
        <taxon>Bacillota</taxon>
        <taxon>Bacilli</taxon>
        <taxon>Bacillales</taxon>
        <taxon>Paenibacillaceae</taxon>
        <taxon>Fontibacillus</taxon>
    </lineage>
</organism>
<proteinExistence type="predicted"/>
<dbReference type="Proteomes" id="UP000567067">
    <property type="component" value="Unassembled WGS sequence"/>
</dbReference>
<gene>
    <name evidence="2" type="ORF">FHR92_005338</name>
</gene>
<evidence type="ECO:0000313" key="2">
    <source>
        <dbReference type="EMBL" id="MBA9088803.1"/>
    </source>
</evidence>
<evidence type="ECO:0000313" key="3">
    <source>
        <dbReference type="Proteomes" id="UP000567067"/>
    </source>
</evidence>
<evidence type="ECO:0000256" key="1">
    <source>
        <dbReference type="SAM" id="MobiDB-lite"/>
    </source>
</evidence>
<sequence length="52" mass="6015">MIRLQWTAERAKPAIAWADEQGKDKTAIVSHDKANNPEQHDHKHISIETRQI</sequence>
<keyword evidence="3" id="KW-1185">Reference proteome</keyword>
<comment type="caution">
    <text evidence="2">The sequence shown here is derived from an EMBL/GenBank/DDBJ whole genome shotgun (WGS) entry which is preliminary data.</text>
</comment>
<reference evidence="2 3" key="1">
    <citation type="submission" date="2020-08" db="EMBL/GenBank/DDBJ databases">
        <title>Genomic Encyclopedia of Type Strains, Phase III (KMG-III): the genomes of soil and plant-associated and newly described type strains.</title>
        <authorList>
            <person name="Whitman W."/>
        </authorList>
    </citation>
    <scope>NUCLEOTIDE SEQUENCE [LARGE SCALE GENOMIC DNA]</scope>
    <source>
        <strain evidence="2 3">CECT 8693</strain>
    </source>
</reference>
<dbReference type="AlphaFoldDB" id="A0A7W3XUL9"/>
<feature type="region of interest" description="Disordered" evidence="1">
    <location>
        <begin position="33"/>
        <end position="52"/>
    </location>
</feature>
<dbReference type="RefSeq" id="WP_246335045.1">
    <property type="nucleotide sequence ID" value="NZ_JACJIP010000073.1"/>
</dbReference>
<name>A0A7W3XUL9_9BACL</name>